<name>A0ABT4JVE5_9GAMM</name>
<keyword evidence="1" id="KW-1133">Transmembrane helix</keyword>
<evidence type="ECO:0000256" key="1">
    <source>
        <dbReference type="SAM" id="Phobius"/>
    </source>
</evidence>
<feature type="transmembrane region" description="Helical" evidence="1">
    <location>
        <begin position="216"/>
        <end position="233"/>
    </location>
</feature>
<feature type="transmembrane region" description="Helical" evidence="1">
    <location>
        <begin position="191"/>
        <end position="210"/>
    </location>
</feature>
<organism evidence="2 3">
    <name type="scientific">Marinomonas phaeophyticola</name>
    <dbReference type="NCBI Taxonomy" id="3004091"/>
    <lineage>
        <taxon>Bacteria</taxon>
        <taxon>Pseudomonadati</taxon>
        <taxon>Pseudomonadota</taxon>
        <taxon>Gammaproteobacteria</taxon>
        <taxon>Oceanospirillales</taxon>
        <taxon>Oceanospirillaceae</taxon>
        <taxon>Marinomonas</taxon>
    </lineage>
</organism>
<protein>
    <submittedName>
        <fullName evidence="2">Uncharacterized protein</fullName>
    </submittedName>
</protein>
<accession>A0ABT4JVE5</accession>
<keyword evidence="1" id="KW-0472">Membrane</keyword>
<keyword evidence="1" id="KW-0812">Transmembrane</keyword>
<evidence type="ECO:0000313" key="3">
    <source>
        <dbReference type="Proteomes" id="UP001149719"/>
    </source>
</evidence>
<reference evidence="2" key="1">
    <citation type="submission" date="2022-12" db="EMBL/GenBank/DDBJ databases">
        <title>Marinomonas 15G1-11 sp. nov, isolated from marine algae.</title>
        <authorList>
            <person name="Butt M."/>
            <person name="Choi D.G."/>
            <person name="Kim J.M."/>
            <person name="Lee J.K."/>
            <person name="Baek J.H."/>
            <person name="Jeon C.O."/>
        </authorList>
    </citation>
    <scope>NUCLEOTIDE SEQUENCE</scope>
    <source>
        <strain evidence="2">15G1-11</strain>
    </source>
</reference>
<keyword evidence="3" id="KW-1185">Reference proteome</keyword>
<evidence type="ECO:0000313" key="2">
    <source>
        <dbReference type="EMBL" id="MCZ2722361.1"/>
    </source>
</evidence>
<sequence length="259" mass="29736">MDILQEVTQSKTLIDELLHNLNLLSSDGEGKISEALPDEMCLKRNYVEETHKKLLENDDFSLSEKGLNTFREESQSLLYYLRDQHQKRELSDVASKKNNRLFNYKNHVLTWEEPIGWTALLFHGIFLIVAILLSAAWTLLAFDISDKNSLILVSSLVPIIFILSPNPPAIKELGIKKKFTLISANFLFWKSLFRTIPIMIICIAIAIKNHYWKDDALIIFSVVLSISILFTRNRSQYWLATPKNIDLIDNPTNSGDRDA</sequence>
<feature type="transmembrane region" description="Helical" evidence="1">
    <location>
        <begin position="149"/>
        <end position="170"/>
    </location>
</feature>
<gene>
    <name evidence="2" type="ORF">O1D97_12170</name>
</gene>
<comment type="caution">
    <text evidence="2">The sequence shown here is derived from an EMBL/GenBank/DDBJ whole genome shotgun (WGS) entry which is preliminary data.</text>
</comment>
<dbReference type="EMBL" id="JAPUBN010000017">
    <property type="protein sequence ID" value="MCZ2722361.1"/>
    <property type="molecule type" value="Genomic_DNA"/>
</dbReference>
<dbReference type="RefSeq" id="WP_269125946.1">
    <property type="nucleotide sequence ID" value="NZ_JAPUBN010000017.1"/>
</dbReference>
<proteinExistence type="predicted"/>
<dbReference type="Proteomes" id="UP001149719">
    <property type="component" value="Unassembled WGS sequence"/>
</dbReference>
<feature type="transmembrane region" description="Helical" evidence="1">
    <location>
        <begin position="115"/>
        <end position="137"/>
    </location>
</feature>